<reference evidence="2 3" key="1">
    <citation type="submission" date="2018-08" db="EMBL/GenBank/DDBJ databases">
        <title>A genome reference for cultivated species of the human gut microbiota.</title>
        <authorList>
            <person name="Zou Y."/>
            <person name="Xue W."/>
            <person name="Luo G."/>
        </authorList>
    </citation>
    <scope>NUCLEOTIDE SEQUENCE [LARGE SCALE GENOMIC DNA]</scope>
    <source>
        <strain evidence="2 3">OM03-2</strain>
    </source>
</reference>
<sequence length="98" mass="11352">MSNYIPGNQKHLTLNDRLYIENELAKGTPFKDIAAFLCKDPTTISKEVRAHRISDWYHKGTFYNAKNFCIHRYHCKKTNACGSIPLLMTSILFRIVFA</sequence>
<name>A0A3E5EST0_9FIRM</name>
<protein>
    <submittedName>
        <fullName evidence="2">Helix-turn-helix domain-containing protein</fullName>
    </submittedName>
</protein>
<dbReference type="AlphaFoldDB" id="A0A3E5EST0"/>
<gene>
    <name evidence="2" type="ORF">DXB36_06755</name>
</gene>
<dbReference type="Proteomes" id="UP000260841">
    <property type="component" value="Unassembled WGS sequence"/>
</dbReference>
<dbReference type="InterPro" id="IPR025246">
    <property type="entry name" value="IS30-like_HTH"/>
</dbReference>
<feature type="domain" description="Transposase IS30-like HTH" evidence="1">
    <location>
        <begin position="9"/>
        <end position="49"/>
    </location>
</feature>
<accession>A0A3E5EST0</accession>
<evidence type="ECO:0000313" key="2">
    <source>
        <dbReference type="EMBL" id="RGN91858.1"/>
    </source>
</evidence>
<proteinExistence type="predicted"/>
<evidence type="ECO:0000259" key="1">
    <source>
        <dbReference type="Pfam" id="PF13936"/>
    </source>
</evidence>
<comment type="caution">
    <text evidence="2">The sequence shown here is derived from an EMBL/GenBank/DDBJ whole genome shotgun (WGS) entry which is preliminary data.</text>
</comment>
<dbReference type="Pfam" id="PF13936">
    <property type="entry name" value="HTH_38"/>
    <property type="match status" value="1"/>
</dbReference>
<organism evidence="2 3">
    <name type="scientific">Dorea formicigenerans</name>
    <dbReference type="NCBI Taxonomy" id="39486"/>
    <lineage>
        <taxon>Bacteria</taxon>
        <taxon>Bacillati</taxon>
        <taxon>Bacillota</taxon>
        <taxon>Clostridia</taxon>
        <taxon>Lachnospirales</taxon>
        <taxon>Lachnospiraceae</taxon>
        <taxon>Dorea</taxon>
    </lineage>
</organism>
<dbReference type="EMBL" id="QSVB01000005">
    <property type="protein sequence ID" value="RGN91858.1"/>
    <property type="molecule type" value="Genomic_DNA"/>
</dbReference>
<evidence type="ECO:0000313" key="3">
    <source>
        <dbReference type="Proteomes" id="UP000260841"/>
    </source>
</evidence>